<keyword evidence="1" id="KW-0812">Transmembrane</keyword>
<gene>
    <name evidence="2" type="ORF">FOZ62_027065</name>
</gene>
<dbReference type="Proteomes" id="UP000574390">
    <property type="component" value="Unassembled WGS sequence"/>
</dbReference>
<protein>
    <submittedName>
        <fullName evidence="2">Uncharacterized protein</fullName>
    </submittedName>
</protein>
<sequence>MLNELLNRCTICPLFPFYSQPEVLRRLKTTRMNPCRRGIGIFSLRSPLVRSFIRRHPVRDDRQSPRRRRRENRTYILFIIYYLCFVSREQLLCSPQTEQHL</sequence>
<organism evidence="2 3">
    <name type="scientific">Perkinsus olseni</name>
    <name type="common">Perkinsus atlanticus</name>
    <dbReference type="NCBI Taxonomy" id="32597"/>
    <lineage>
        <taxon>Eukaryota</taxon>
        <taxon>Sar</taxon>
        <taxon>Alveolata</taxon>
        <taxon>Perkinsozoa</taxon>
        <taxon>Perkinsea</taxon>
        <taxon>Perkinsida</taxon>
        <taxon>Perkinsidae</taxon>
        <taxon>Perkinsus</taxon>
    </lineage>
</organism>
<keyword evidence="1" id="KW-1133">Transmembrane helix</keyword>
<reference evidence="2 3" key="1">
    <citation type="submission" date="2020-04" db="EMBL/GenBank/DDBJ databases">
        <title>Perkinsus olseni comparative genomics.</title>
        <authorList>
            <person name="Bogema D.R."/>
        </authorList>
    </citation>
    <scope>NUCLEOTIDE SEQUENCE [LARGE SCALE GENOMIC DNA]</scope>
    <source>
        <strain evidence="2">ATCC PRA-205</strain>
    </source>
</reference>
<dbReference type="AlphaFoldDB" id="A0A7J6TXD8"/>
<comment type="caution">
    <text evidence="2">The sequence shown here is derived from an EMBL/GenBank/DDBJ whole genome shotgun (WGS) entry which is preliminary data.</text>
</comment>
<proteinExistence type="predicted"/>
<name>A0A7J6TXD8_PEROL</name>
<feature type="transmembrane region" description="Helical" evidence="1">
    <location>
        <begin position="74"/>
        <end position="91"/>
    </location>
</feature>
<evidence type="ECO:0000313" key="3">
    <source>
        <dbReference type="Proteomes" id="UP000574390"/>
    </source>
</evidence>
<accession>A0A7J6TXD8</accession>
<dbReference type="EMBL" id="JABANM010003905">
    <property type="protein sequence ID" value="KAF4750074.1"/>
    <property type="molecule type" value="Genomic_DNA"/>
</dbReference>
<evidence type="ECO:0000256" key="1">
    <source>
        <dbReference type="SAM" id="Phobius"/>
    </source>
</evidence>
<keyword evidence="1" id="KW-0472">Membrane</keyword>
<evidence type="ECO:0000313" key="2">
    <source>
        <dbReference type="EMBL" id="KAF4750074.1"/>
    </source>
</evidence>